<evidence type="ECO:0000313" key="1">
    <source>
        <dbReference type="EMBL" id="SEG17068.1"/>
    </source>
</evidence>
<dbReference type="Proteomes" id="UP000236728">
    <property type="component" value="Unassembled WGS sequence"/>
</dbReference>
<accession>A0A1H5XZG5</accession>
<proteinExistence type="predicted"/>
<sequence>MPFPKSADLWLPGYLRSRLSRIGQPPAKRLWVAITDHFEPHGRVDLARAYQRMKIWHECWPRIAAEAPRDSAGMPPCFTAFYPQEEYDRGLVDNIASLCGDGSFDVEVHLHHFNDNAASFEAKLREFIARLHNDHGLLHMRDGRPVFGFIHGNWALDNSHPTGFGCGVTGELQILRDLGCYADFTMPSAPSPTQSRIVNQIYWTNGDPSKPRGFDVGTIASPGEGRRGDLLMITGPLGLRFKGRLLPRVETSELANYDLPTPYRVQRWLDLAPRIGDDIFVKLFGHTAREDNAAALLGDGSANAPMAKMFQWIAEAARARNLELHWASAYGMYSAIDKIVAPAAS</sequence>
<dbReference type="RefSeq" id="WP_103932954.1">
    <property type="nucleotide sequence ID" value="NZ_FNVA01000003.1"/>
</dbReference>
<dbReference type="EMBL" id="FNVA01000003">
    <property type="protein sequence ID" value="SEG17068.1"/>
    <property type="molecule type" value="Genomic_DNA"/>
</dbReference>
<reference evidence="1 2" key="1">
    <citation type="submission" date="2016-10" db="EMBL/GenBank/DDBJ databases">
        <authorList>
            <person name="de Groot N.N."/>
        </authorList>
    </citation>
    <scope>NUCLEOTIDE SEQUENCE [LARGE SCALE GENOMIC DNA]</scope>
    <source>
        <strain evidence="1 2">DSM 22489</strain>
    </source>
</reference>
<keyword evidence="2" id="KW-1185">Reference proteome</keyword>
<evidence type="ECO:0000313" key="2">
    <source>
        <dbReference type="Proteomes" id="UP000236728"/>
    </source>
</evidence>
<organism evidence="1 2">
    <name type="scientific">Bryocella elongata</name>
    <dbReference type="NCBI Taxonomy" id="863522"/>
    <lineage>
        <taxon>Bacteria</taxon>
        <taxon>Pseudomonadati</taxon>
        <taxon>Acidobacteriota</taxon>
        <taxon>Terriglobia</taxon>
        <taxon>Terriglobales</taxon>
        <taxon>Acidobacteriaceae</taxon>
        <taxon>Bryocella</taxon>
    </lineage>
</organism>
<gene>
    <name evidence="1" type="ORF">SAMN05421819_2046</name>
</gene>
<name>A0A1H5XZG5_9BACT</name>
<protein>
    <submittedName>
        <fullName evidence="1">Uncharacterized protein</fullName>
    </submittedName>
</protein>
<dbReference type="OrthoDB" id="208599at2"/>
<dbReference type="AlphaFoldDB" id="A0A1H5XZG5"/>